<evidence type="ECO:0000313" key="1">
    <source>
        <dbReference type="EMBL" id="APT33399.1"/>
    </source>
</evidence>
<reference evidence="2 4" key="2">
    <citation type="submission" date="2016-10" db="EMBL/GenBank/DDBJ databases">
        <authorList>
            <person name="Varghese N."/>
            <person name="Submissions S."/>
        </authorList>
    </citation>
    <scope>NUCLEOTIDE SEQUENCE [LARGE SCALE GENOMIC DNA]</scope>
    <source>
        <strain evidence="2 4">CBMB27</strain>
    </source>
</reference>
<reference evidence="1 3" key="1">
    <citation type="submission" date="2016-04" db="EMBL/GenBank/DDBJ databases">
        <title>Complete genome sequencing and analysis of CBMB27, Methylobacterium phyllosphaerae isolated from leaf tissues of rice (Oryza sativa L.).</title>
        <authorList>
            <person name="Lee Y."/>
            <person name="Hwangbo K."/>
            <person name="Chung H."/>
            <person name="Yoo J."/>
            <person name="Kim K.Y."/>
            <person name="Sa T.M."/>
            <person name="Um Y."/>
            <person name="Madhaiyan M."/>
        </authorList>
    </citation>
    <scope>NUCLEOTIDE SEQUENCE [LARGE SCALE GENOMIC DNA]</scope>
    <source>
        <strain evidence="1 3">CBMB27</strain>
    </source>
</reference>
<gene>
    <name evidence="1" type="ORF">MCBMB27_04108</name>
    <name evidence="2" type="ORF">SAMN05192567_105142</name>
</gene>
<evidence type="ECO:0000313" key="3">
    <source>
        <dbReference type="Proteomes" id="UP000185487"/>
    </source>
</evidence>
<evidence type="ECO:0000313" key="2">
    <source>
        <dbReference type="EMBL" id="SFG59352.1"/>
    </source>
</evidence>
<dbReference type="KEGG" id="mphy:MCBMB27_04108"/>
<dbReference type="AlphaFoldDB" id="A0AAE8HPV1"/>
<dbReference type="Proteomes" id="UP000199140">
    <property type="component" value="Unassembled WGS sequence"/>
</dbReference>
<dbReference type="RefSeq" id="WP_043355164.1">
    <property type="nucleotide sequence ID" value="NZ_CP015367.1"/>
</dbReference>
<name>A0AAE8HPV1_9HYPH</name>
<evidence type="ECO:0000313" key="4">
    <source>
        <dbReference type="Proteomes" id="UP000199140"/>
    </source>
</evidence>
<organism evidence="2 4">
    <name type="scientific">Methylobacterium phyllosphaerae</name>
    <dbReference type="NCBI Taxonomy" id="418223"/>
    <lineage>
        <taxon>Bacteria</taxon>
        <taxon>Pseudomonadati</taxon>
        <taxon>Pseudomonadota</taxon>
        <taxon>Alphaproteobacteria</taxon>
        <taxon>Hyphomicrobiales</taxon>
        <taxon>Methylobacteriaceae</taxon>
        <taxon>Methylobacterium</taxon>
    </lineage>
</organism>
<dbReference type="Proteomes" id="UP000185487">
    <property type="component" value="Chromosome"/>
</dbReference>
<protein>
    <submittedName>
        <fullName evidence="2">Uncharacterized protein</fullName>
    </submittedName>
</protein>
<dbReference type="EMBL" id="FOPK01000005">
    <property type="protein sequence ID" value="SFG59352.1"/>
    <property type="molecule type" value="Genomic_DNA"/>
</dbReference>
<dbReference type="EMBL" id="CP015367">
    <property type="protein sequence ID" value="APT33399.1"/>
    <property type="molecule type" value="Genomic_DNA"/>
</dbReference>
<proteinExistence type="predicted"/>
<accession>A0AAE8HPV1</accession>
<keyword evidence="3" id="KW-1185">Reference proteome</keyword>
<sequence length="80" mass="8603">MAGMPLSSTDPRAALQADAMAAQMALAADALQLRGDIETAESLRAMARHNRILGLKLRVEHGLAPLPSRDRVRRQGSATR</sequence>